<accession>W0RKJ6</accession>
<evidence type="ECO:0000256" key="4">
    <source>
        <dbReference type="ARBA" id="ARBA00022915"/>
    </source>
</evidence>
<dbReference type="GO" id="GO:0008839">
    <property type="term" value="F:4-hydroxy-tetrahydrodipicolinate reductase"/>
    <property type="evidence" value="ECO:0007669"/>
    <property type="project" value="UniProtKB-UniRule"/>
</dbReference>
<dbReference type="PANTHER" id="PTHR20836:SF0">
    <property type="entry name" value="4-HYDROXY-TETRAHYDRODIPICOLINATE REDUCTASE 1, CHLOROPLASTIC-RELATED"/>
    <property type="match status" value="1"/>
</dbReference>
<dbReference type="EC" id="1.17.1.8" evidence="9 12"/>
<dbReference type="GO" id="GO:0009089">
    <property type="term" value="P:lysine biosynthetic process via diaminopimelate"/>
    <property type="evidence" value="ECO:0007669"/>
    <property type="project" value="UniProtKB-UniRule"/>
</dbReference>
<evidence type="ECO:0000256" key="1">
    <source>
        <dbReference type="ARBA" id="ARBA00006642"/>
    </source>
</evidence>
<feature type="binding site" evidence="12">
    <location>
        <position position="35"/>
    </location>
    <ligand>
        <name>NAD(+)</name>
        <dbReference type="ChEBI" id="CHEBI:57540"/>
    </ligand>
</feature>
<dbReference type="InterPro" id="IPR000846">
    <property type="entry name" value="DapB_N"/>
</dbReference>
<comment type="subcellular location">
    <subcellularLocation>
        <location evidence="12">Cytoplasm</location>
    </subcellularLocation>
</comment>
<dbReference type="InParanoid" id="W0RKJ6"/>
<dbReference type="GO" id="GO:0050661">
    <property type="term" value="F:NADP binding"/>
    <property type="evidence" value="ECO:0007669"/>
    <property type="project" value="UniProtKB-UniRule"/>
</dbReference>
<evidence type="ECO:0000313" key="15">
    <source>
        <dbReference type="EMBL" id="AHG90962.1"/>
    </source>
</evidence>
<feature type="binding site" evidence="12">
    <location>
        <begin position="102"/>
        <end position="105"/>
    </location>
    <ligand>
        <name>NAD(+)</name>
        <dbReference type="ChEBI" id="CHEBI:57540"/>
    </ligand>
</feature>
<dbReference type="GO" id="GO:0051287">
    <property type="term" value="F:NAD binding"/>
    <property type="evidence" value="ECO:0007669"/>
    <property type="project" value="UniProtKB-UniRule"/>
</dbReference>
<evidence type="ECO:0000256" key="12">
    <source>
        <dbReference type="HAMAP-Rule" id="MF_00102"/>
    </source>
</evidence>
<keyword evidence="2 12" id="KW-0028">Amino-acid biosynthesis</keyword>
<protein>
    <recommendedName>
        <fullName evidence="9 12">4-hydroxy-tetrahydrodipicolinate reductase</fullName>
        <shortName evidence="12">HTPA reductase</shortName>
        <ecNumber evidence="9 12">1.17.1.8</ecNumber>
    </recommendedName>
</protein>
<keyword evidence="16" id="KW-1185">Reference proteome</keyword>
<feature type="binding site" evidence="12">
    <location>
        <position position="36"/>
    </location>
    <ligand>
        <name>NADP(+)</name>
        <dbReference type="ChEBI" id="CHEBI:58349"/>
    </ligand>
</feature>
<evidence type="ECO:0000256" key="3">
    <source>
        <dbReference type="ARBA" id="ARBA00022857"/>
    </source>
</evidence>
<evidence type="ECO:0000256" key="7">
    <source>
        <dbReference type="ARBA" id="ARBA00023154"/>
    </source>
</evidence>
<comment type="caution">
    <text evidence="12">Was originally thought to be a dihydrodipicolinate reductase (DHDPR), catalyzing the conversion of dihydrodipicolinate to tetrahydrodipicolinate. However, it was shown in E.coli that the substrate of the enzymatic reaction is not dihydrodipicolinate (DHDP) but in fact (2S,4S)-4-hydroxy-2,3,4,5-tetrahydrodipicolinic acid (HTPA), the product released by the DapA-catalyzed reaction.</text>
</comment>
<evidence type="ECO:0000256" key="5">
    <source>
        <dbReference type="ARBA" id="ARBA00023002"/>
    </source>
</evidence>
<dbReference type="GO" id="GO:0019877">
    <property type="term" value="P:diaminopimelate biosynthetic process"/>
    <property type="evidence" value="ECO:0007669"/>
    <property type="project" value="UniProtKB-UniRule"/>
</dbReference>
<feature type="active site" description="Proton donor/acceptor" evidence="12">
    <location>
        <position position="136"/>
    </location>
</feature>
<dbReference type="InterPro" id="IPR036291">
    <property type="entry name" value="NAD(P)-bd_dom_sf"/>
</dbReference>
<dbReference type="GO" id="GO:0016726">
    <property type="term" value="F:oxidoreductase activity, acting on CH or CH2 groups, NAD or NADP as acceptor"/>
    <property type="evidence" value="ECO:0007669"/>
    <property type="project" value="UniProtKB-UniRule"/>
</dbReference>
<keyword evidence="5 12" id="KW-0560">Oxidoreductase</keyword>
<dbReference type="PATRIC" id="fig|861299.3.peg.3477"/>
<feature type="binding site" evidence="12">
    <location>
        <begin position="146"/>
        <end position="147"/>
    </location>
    <ligand>
        <name>(S)-2,3,4,5-tetrahydrodipicolinate</name>
        <dbReference type="ChEBI" id="CHEBI:16845"/>
    </ligand>
</feature>
<feature type="binding site" evidence="12">
    <location>
        <begin position="77"/>
        <end position="79"/>
    </location>
    <ligand>
        <name>NAD(+)</name>
        <dbReference type="ChEBI" id="CHEBI:57540"/>
    </ligand>
</feature>
<keyword evidence="12" id="KW-0963">Cytoplasm</keyword>
<dbReference type="PIRSF" id="PIRSF000161">
    <property type="entry name" value="DHPR"/>
    <property type="match status" value="1"/>
</dbReference>
<dbReference type="SUPFAM" id="SSF51735">
    <property type="entry name" value="NAD(P)-binding Rossmann-fold domains"/>
    <property type="match status" value="1"/>
</dbReference>
<dbReference type="PANTHER" id="PTHR20836">
    <property type="entry name" value="DIHYDRODIPICOLINATE REDUCTASE"/>
    <property type="match status" value="1"/>
</dbReference>
<dbReference type="SUPFAM" id="SSF55347">
    <property type="entry name" value="Glyceraldehyde-3-phosphate dehydrogenase-like, C-terminal domain"/>
    <property type="match status" value="1"/>
</dbReference>
<feature type="domain" description="Dihydrodipicolinate reductase C-terminal" evidence="14">
    <location>
        <begin position="108"/>
        <end position="226"/>
    </location>
</feature>
<comment type="catalytic activity">
    <reaction evidence="11 12">
        <text>(S)-2,3,4,5-tetrahydrodipicolinate + NAD(+) + H2O = (2S,4S)-4-hydroxy-2,3,4,5-tetrahydrodipicolinate + NADH + H(+)</text>
        <dbReference type="Rhea" id="RHEA:35323"/>
        <dbReference type="ChEBI" id="CHEBI:15377"/>
        <dbReference type="ChEBI" id="CHEBI:15378"/>
        <dbReference type="ChEBI" id="CHEBI:16845"/>
        <dbReference type="ChEBI" id="CHEBI:57540"/>
        <dbReference type="ChEBI" id="CHEBI:57945"/>
        <dbReference type="ChEBI" id="CHEBI:67139"/>
        <dbReference type="EC" id="1.17.1.8"/>
    </reaction>
</comment>
<evidence type="ECO:0000256" key="2">
    <source>
        <dbReference type="ARBA" id="ARBA00022605"/>
    </source>
</evidence>
<comment type="similarity">
    <text evidence="1 12">Belongs to the DapB family.</text>
</comment>
<dbReference type="AlphaFoldDB" id="W0RKJ6"/>
<evidence type="ECO:0000256" key="10">
    <source>
        <dbReference type="ARBA" id="ARBA00049080"/>
    </source>
</evidence>
<sequence length="239" mass="25231">MTAPLRVALVGMGKMGRTIDALAAERGAEIVARLDRDDRVDAAALGGADVAIDFTEPAAAVPNVRACLAGGVPVVVGTTGWYDQLPALERDVRDADGRMLWAANFSLGVNAMIRLAAEAGRLLRDSGMDVHLVETHHTQKKDAPSGTAIAIARAATATLGREIPTTSVRVGHVPGTHTLVFDGPFEQLRIEHDARDRRVFAEGALAAARWLAARREPGVYTMSDVLAPASDQSTGGLRP</sequence>
<evidence type="ECO:0000256" key="9">
    <source>
        <dbReference type="ARBA" id="ARBA00038983"/>
    </source>
</evidence>
<comment type="subunit">
    <text evidence="12">Homotetramer.</text>
</comment>
<dbReference type="InterPro" id="IPR022663">
    <property type="entry name" value="DapB_C"/>
</dbReference>
<dbReference type="STRING" id="861299.J421_3425"/>
<comment type="function">
    <text evidence="12">Catalyzes the conversion of 4-hydroxy-tetrahydrodipicolinate (HTPA) to tetrahydrodipicolinate.</text>
</comment>
<dbReference type="Pfam" id="PF01113">
    <property type="entry name" value="DapB_N"/>
    <property type="match status" value="1"/>
</dbReference>
<dbReference type="Proteomes" id="UP000019151">
    <property type="component" value="Chromosome"/>
</dbReference>
<dbReference type="RefSeq" id="WP_201773032.1">
    <property type="nucleotide sequence ID" value="NZ_CP007128.1"/>
</dbReference>
<keyword evidence="6 12" id="KW-0520">NAD</keyword>
<dbReference type="UniPathway" id="UPA00034">
    <property type="reaction ID" value="UER00018"/>
</dbReference>
<dbReference type="CDD" id="cd02274">
    <property type="entry name" value="DHDPR_N"/>
    <property type="match status" value="1"/>
</dbReference>
<name>W0RKJ6_9BACT</name>
<evidence type="ECO:0000256" key="8">
    <source>
        <dbReference type="ARBA" id="ARBA00037922"/>
    </source>
</evidence>
<evidence type="ECO:0000259" key="14">
    <source>
        <dbReference type="Pfam" id="PF05173"/>
    </source>
</evidence>
<dbReference type="KEGG" id="gba:J421_3425"/>
<comment type="caution">
    <text evidence="12">Lacks conserved residue(s) required for the propagation of feature annotation.</text>
</comment>
<evidence type="ECO:0000313" key="16">
    <source>
        <dbReference type="Proteomes" id="UP000019151"/>
    </source>
</evidence>
<feature type="binding site" evidence="12">
    <location>
        <position position="137"/>
    </location>
    <ligand>
        <name>(S)-2,3,4,5-tetrahydrodipicolinate</name>
        <dbReference type="ChEBI" id="CHEBI:16845"/>
    </ligand>
</feature>
<dbReference type="Gene3D" id="3.40.50.720">
    <property type="entry name" value="NAD(P)-binding Rossmann-like Domain"/>
    <property type="match status" value="1"/>
</dbReference>
<dbReference type="InterPro" id="IPR023940">
    <property type="entry name" value="DHDPR_bac"/>
</dbReference>
<feature type="domain" description="Dihydrodipicolinate reductase N-terminal" evidence="13">
    <location>
        <begin position="6"/>
        <end position="105"/>
    </location>
</feature>
<comment type="catalytic activity">
    <reaction evidence="10 12">
        <text>(S)-2,3,4,5-tetrahydrodipicolinate + NADP(+) + H2O = (2S,4S)-4-hydroxy-2,3,4,5-tetrahydrodipicolinate + NADPH + H(+)</text>
        <dbReference type="Rhea" id="RHEA:35331"/>
        <dbReference type="ChEBI" id="CHEBI:15377"/>
        <dbReference type="ChEBI" id="CHEBI:15378"/>
        <dbReference type="ChEBI" id="CHEBI:16845"/>
        <dbReference type="ChEBI" id="CHEBI:57783"/>
        <dbReference type="ChEBI" id="CHEBI:58349"/>
        <dbReference type="ChEBI" id="CHEBI:67139"/>
        <dbReference type="EC" id="1.17.1.8"/>
    </reaction>
</comment>
<reference evidence="15 16" key="1">
    <citation type="journal article" date="2014" name="Genome Announc.">
        <title>Genome Sequence and Methylome of Soil Bacterium Gemmatirosa kalamazoonensis KBS708T, a Member of the Rarely Cultivated Gemmatimonadetes Phylum.</title>
        <authorList>
            <person name="Debruyn J.M."/>
            <person name="Radosevich M."/>
            <person name="Wommack K.E."/>
            <person name="Polson S.W."/>
            <person name="Hauser L.J."/>
            <person name="Fawaz M.N."/>
            <person name="Korlach J."/>
            <person name="Tsai Y.C."/>
        </authorList>
    </citation>
    <scope>NUCLEOTIDE SEQUENCE [LARGE SCALE GENOMIC DNA]</scope>
    <source>
        <strain evidence="15 16">KBS708</strain>
    </source>
</reference>
<dbReference type="eggNOG" id="COG0289">
    <property type="taxonomic scope" value="Bacteria"/>
</dbReference>
<dbReference type="Gene3D" id="3.30.360.10">
    <property type="entry name" value="Dihydrodipicolinate Reductase, domain 2"/>
    <property type="match status" value="1"/>
</dbReference>
<keyword evidence="4 12" id="KW-0220">Diaminopimelate biosynthesis</keyword>
<dbReference type="EMBL" id="CP007128">
    <property type="protein sequence ID" value="AHG90962.1"/>
    <property type="molecule type" value="Genomic_DNA"/>
</dbReference>
<gene>
    <name evidence="12" type="primary">dapB</name>
    <name evidence="15" type="ORF">J421_3425</name>
</gene>
<dbReference type="Pfam" id="PF05173">
    <property type="entry name" value="DapB_C"/>
    <property type="match status" value="1"/>
</dbReference>
<comment type="pathway">
    <text evidence="8 12">Amino-acid biosynthesis; L-lysine biosynthesis via DAP pathway; (S)-tetrahydrodipicolinate from L-aspartate: step 4/4.</text>
</comment>
<feature type="active site" description="Proton donor" evidence="12">
    <location>
        <position position="140"/>
    </location>
</feature>
<dbReference type="GO" id="GO:0005829">
    <property type="term" value="C:cytosol"/>
    <property type="evidence" value="ECO:0007669"/>
    <property type="project" value="TreeGrafter"/>
</dbReference>
<dbReference type="NCBIfam" id="TIGR00036">
    <property type="entry name" value="dapB"/>
    <property type="match status" value="1"/>
</dbReference>
<evidence type="ECO:0000259" key="13">
    <source>
        <dbReference type="Pfam" id="PF01113"/>
    </source>
</evidence>
<proteinExistence type="inferred from homology"/>
<keyword evidence="7 12" id="KW-0457">Lysine biosynthesis</keyword>
<keyword evidence="3 12" id="KW-0521">NADP</keyword>
<evidence type="ECO:0000256" key="11">
    <source>
        <dbReference type="ARBA" id="ARBA00049396"/>
    </source>
</evidence>
<organism evidence="15 16">
    <name type="scientific">Gemmatirosa kalamazoonensis</name>
    <dbReference type="NCBI Taxonomy" id="861299"/>
    <lineage>
        <taxon>Bacteria</taxon>
        <taxon>Pseudomonadati</taxon>
        <taxon>Gemmatimonadota</taxon>
        <taxon>Gemmatimonadia</taxon>
        <taxon>Gemmatimonadales</taxon>
        <taxon>Gemmatimonadaceae</taxon>
        <taxon>Gemmatirosa</taxon>
    </lineage>
</organism>
<evidence type="ECO:0000256" key="6">
    <source>
        <dbReference type="ARBA" id="ARBA00023027"/>
    </source>
</evidence>
<dbReference type="HAMAP" id="MF_00102">
    <property type="entry name" value="DapB"/>
    <property type="match status" value="1"/>
</dbReference>
<dbReference type="HOGENOM" id="CLU_047479_1_0_0"/>
<dbReference type="FunCoup" id="W0RKJ6">
    <property type="interactions" value="544"/>
</dbReference>